<keyword evidence="3" id="KW-1185">Reference proteome</keyword>
<evidence type="ECO:0000313" key="3">
    <source>
        <dbReference type="Proteomes" id="UP000288216"/>
    </source>
</evidence>
<dbReference type="Proteomes" id="UP000288216">
    <property type="component" value="Unassembled WGS sequence"/>
</dbReference>
<dbReference type="AlphaFoldDB" id="A0A401Q7N0"/>
<proteinExistence type="predicted"/>
<feature type="compositionally biased region" description="Basic and acidic residues" evidence="1">
    <location>
        <begin position="122"/>
        <end position="136"/>
    </location>
</feature>
<evidence type="ECO:0000313" key="2">
    <source>
        <dbReference type="EMBL" id="GCB81380.1"/>
    </source>
</evidence>
<dbReference type="EMBL" id="BFAA01024076">
    <property type="protein sequence ID" value="GCB81380.1"/>
    <property type="molecule type" value="Genomic_DNA"/>
</dbReference>
<comment type="caution">
    <text evidence="2">The sequence shown here is derived from an EMBL/GenBank/DDBJ whole genome shotgun (WGS) entry which is preliminary data.</text>
</comment>
<protein>
    <submittedName>
        <fullName evidence="2">Uncharacterized protein</fullName>
    </submittedName>
</protein>
<evidence type="ECO:0000256" key="1">
    <source>
        <dbReference type="SAM" id="MobiDB-lite"/>
    </source>
</evidence>
<feature type="region of interest" description="Disordered" evidence="1">
    <location>
        <begin position="117"/>
        <end position="139"/>
    </location>
</feature>
<dbReference type="STRING" id="75743.A0A401Q7N0"/>
<organism evidence="2 3">
    <name type="scientific">Scyliorhinus torazame</name>
    <name type="common">Cloudy catshark</name>
    <name type="synonym">Catulus torazame</name>
    <dbReference type="NCBI Taxonomy" id="75743"/>
    <lineage>
        <taxon>Eukaryota</taxon>
        <taxon>Metazoa</taxon>
        <taxon>Chordata</taxon>
        <taxon>Craniata</taxon>
        <taxon>Vertebrata</taxon>
        <taxon>Chondrichthyes</taxon>
        <taxon>Elasmobranchii</taxon>
        <taxon>Galeomorphii</taxon>
        <taxon>Galeoidea</taxon>
        <taxon>Carcharhiniformes</taxon>
        <taxon>Scyliorhinidae</taxon>
        <taxon>Scyliorhinus</taxon>
    </lineage>
</organism>
<name>A0A401Q7N0_SCYTO</name>
<gene>
    <name evidence="2" type="ORF">scyTo_0022793</name>
</gene>
<reference evidence="2 3" key="1">
    <citation type="journal article" date="2018" name="Nat. Ecol. Evol.">
        <title>Shark genomes provide insights into elasmobranch evolution and the origin of vertebrates.</title>
        <authorList>
            <person name="Hara Y"/>
            <person name="Yamaguchi K"/>
            <person name="Onimaru K"/>
            <person name="Kadota M"/>
            <person name="Koyanagi M"/>
            <person name="Keeley SD"/>
            <person name="Tatsumi K"/>
            <person name="Tanaka K"/>
            <person name="Motone F"/>
            <person name="Kageyama Y"/>
            <person name="Nozu R"/>
            <person name="Adachi N"/>
            <person name="Nishimura O"/>
            <person name="Nakagawa R"/>
            <person name="Tanegashima C"/>
            <person name="Kiyatake I"/>
            <person name="Matsumoto R"/>
            <person name="Murakumo K"/>
            <person name="Nishida K"/>
            <person name="Terakita A"/>
            <person name="Kuratani S"/>
            <person name="Sato K"/>
            <person name="Hyodo S Kuraku.S."/>
        </authorList>
    </citation>
    <scope>NUCLEOTIDE SEQUENCE [LARGE SCALE GENOMIC DNA]</scope>
</reference>
<accession>A0A401Q7N0</accession>
<sequence>MDRRDPCDRASTWALSIRQRLNSRIQGCRKPDGPDIDLLVAELINTFITVIKTNRKSLWRYLYEVLLLTAQYRNYLRGKPQLLRHLESVYYHYEINRAKLAEIDILGAMGKAFPRDTSPLYEKNRKPGRTHIDARPRLPPLPEELLSNAPLPHFATRRGPFLLEQGLQDIQDQKLLSFADLHQSVAIIGASTAQLEAAWQSKLGLMAKAFRVNLTGDYKHKLTQTETADNKTER</sequence>
<dbReference type="OMA" id="HRTIEAC"/>
<dbReference type="OrthoDB" id="5986589at2759"/>